<organism evidence="4 5">
    <name type="scientific">Polistes dominula</name>
    <name type="common">European paper wasp</name>
    <name type="synonym">Vespa dominula</name>
    <dbReference type="NCBI Taxonomy" id="743375"/>
    <lineage>
        <taxon>Eukaryota</taxon>
        <taxon>Metazoa</taxon>
        <taxon>Ecdysozoa</taxon>
        <taxon>Arthropoda</taxon>
        <taxon>Hexapoda</taxon>
        <taxon>Insecta</taxon>
        <taxon>Pterygota</taxon>
        <taxon>Neoptera</taxon>
        <taxon>Endopterygota</taxon>
        <taxon>Hymenoptera</taxon>
        <taxon>Apocrita</taxon>
        <taxon>Aculeata</taxon>
        <taxon>Vespoidea</taxon>
        <taxon>Vespidae</taxon>
        <taxon>Polistinae</taxon>
        <taxon>Polistini</taxon>
        <taxon>Polistes</taxon>
    </lineage>
</organism>
<dbReference type="InterPro" id="IPR027806">
    <property type="entry name" value="HARBI1_dom"/>
</dbReference>
<keyword evidence="2" id="KW-0479">Metal-binding</keyword>
<feature type="domain" description="DDE Tnp4" evidence="3">
    <location>
        <begin position="47"/>
        <end position="212"/>
    </location>
</feature>
<dbReference type="Proteomes" id="UP000694924">
    <property type="component" value="Unplaced"/>
</dbReference>
<comment type="cofactor">
    <cofactor evidence="1">
        <name>a divalent metal cation</name>
        <dbReference type="ChEBI" id="CHEBI:60240"/>
    </cofactor>
</comment>
<proteinExistence type="predicted"/>
<evidence type="ECO:0000313" key="6">
    <source>
        <dbReference type="RefSeq" id="XP_015189935.1"/>
    </source>
</evidence>
<evidence type="ECO:0000256" key="2">
    <source>
        <dbReference type="ARBA" id="ARBA00022723"/>
    </source>
</evidence>
<accession>A0ABM1JBU6</accession>
<dbReference type="RefSeq" id="XP_015189935.1">
    <property type="nucleotide sequence ID" value="XM_015334449.1"/>
</dbReference>
<dbReference type="RefSeq" id="XP_015189934.1">
    <property type="nucleotide sequence ID" value="XM_015334448.1"/>
</dbReference>
<protein>
    <submittedName>
        <fullName evidence="5 6">Uncharacterized protein LOC107073751</fullName>
    </submittedName>
</protein>
<keyword evidence="4" id="KW-1185">Reference proteome</keyword>
<dbReference type="GeneID" id="107073751"/>
<evidence type="ECO:0000313" key="4">
    <source>
        <dbReference type="Proteomes" id="UP000694924"/>
    </source>
</evidence>
<sequence>MTSFEKDVLPQHFGIDAISRETLLTNTSNTAKKLYQVEDDQLIFICDGTYIRHEKSANNEYQRKSYSGQKKVPLCKPFTICTTNGFVIDMLGPYTANMNDAEIMRVILNDPNGLIKVLKKDDIIVVDRGFRDVIVYLEELVFKVLMPALKGKRNQLTTDESNKSRFVTKIRWVVEAVHGNIKQKFKLLDHKLDNKLLPKTSVFCRIACFLHNEFGTRLNSDLDLTEKIIAAMNSKKDQENTLALEIKTNRWARRKVPFAIITSEQLTDFPE</sequence>
<gene>
    <name evidence="5 6" type="primary">LOC107073751</name>
</gene>
<reference evidence="5 6" key="1">
    <citation type="submission" date="2025-05" db="UniProtKB">
        <authorList>
            <consortium name="RefSeq"/>
        </authorList>
    </citation>
    <scope>IDENTIFICATION</scope>
    <source>
        <tissue evidence="5 6">Whole body</tissue>
    </source>
</reference>
<evidence type="ECO:0000313" key="5">
    <source>
        <dbReference type="RefSeq" id="XP_015189934.1"/>
    </source>
</evidence>
<name>A0ABM1JBU6_POLDO</name>
<evidence type="ECO:0000259" key="3">
    <source>
        <dbReference type="Pfam" id="PF13359"/>
    </source>
</evidence>
<dbReference type="Pfam" id="PF13359">
    <property type="entry name" value="DDE_Tnp_4"/>
    <property type="match status" value="1"/>
</dbReference>
<evidence type="ECO:0000256" key="1">
    <source>
        <dbReference type="ARBA" id="ARBA00001968"/>
    </source>
</evidence>